<evidence type="ECO:0000313" key="1">
    <source>
        <dbReference type="EMBL" id="CAD8106076.1"/>
    </source>
</evidence>
<reference evidence="1" key="1">
    <citation type="submission" date="2021-01" db="EMBL/GenBank/DDBJ databases">
        <authorList>
            <consortium name="Genoscope - CEA"/>
            <person name="William W."/>
        </authorList>
    </citation>
    <scope>NUCLEOTIDE SEQUENCE</scope>
</reference>
<comment type="caution">
    <text evidence="1">The sequence shown here is derived from an EMBL/GenBank/DDBJ whole genome shotgun (WGS) entry which is preliminary data.</text>
</comment>
<evidence type="ECO:0000313" key="2">
    <source>
        <dbReference type="Proteomes" id="UP000688137"/>
    </source>
</evidence>
<organism evidence="1 2">
    <name type="scientific">Paramecium primaurelia</name>
    <dbReference type="NCBI Taxonomy" id="5886"/>
    <lineage>
        <taxon>Eukaryota</taxon>
        <taxon>Sar</taxon>
        <taxon>Alveolata</taxon>
        <taxon>Ciliophora</taxon>
        <taxon>Intramacronucleata</taxon>
        <taxon>Oligohymenophorea</taxon>
        <taxon>Peniculida</taxon>
        <taxon>Parameciidae</taxon>
        <taxon>Paramecium</taxon>
    </lineage>
</organism>
<keyword evidence="2" id="KW-1185">Reference proteome</keyword>
<dbReference type="Proteomes" id="UP000688137">
    <property type="component" value="Unassembled WGS sequence"/>
</dbReference>
<proteinExistence type="predicted"/>
<protein>
    <submittedName>
        <fullName evidence="1">Uncharacterized protein</fullName>
    </submittedName>
</protein>
<dbReference type="AlphaFoldDB" id="A0A8S1PSG5"/>
<dbReference type="EMBL" id="CAJJDM010000132">
    <property type="protein sequence ID" value="CAD8106076.1"/>
    <property type="molecule type" value="Genomic_DNA"/>
</dbReference>
<gene>
    <name evidence="1" type="ORF">PPRIM_AZ9-3.1.T1290089</name>
</gene>
<name>A0A8S1PSG5_PARPR</name>
<accession>A0A8S1PSG5</accession>
<sequence length="79" mass="9618">MLIIIIIFTQILNIQINIAPFLKVKSKNFYFNINYFESLREREVNFQEFDFWLGNLMYDQEENNSSKQHMLSFNSMKNI</sequence>